<feature type="region of interest" description="Disordered" evidence="7">
    <location>
        <begin position="181"/>
        <end position="223"/>
    </location>
</feature>
<evidence type="ECO:0000313" key="9">
    <source>
        <dbReference type="EMBL" id="KZO95161.1"/>
    </source>
</evidence>
<accession>A0A167KYZ5</accession>
<dbReference type="InterPro" id="IPR044669">
    <property type="entry name" value="YneE/VCCN1/2-like"/>
</dbReference>
<evidence type="ECO:0000256" key="7">
    <source>
        <dbReference type="SAM" id="MobiDB-lite"/>
    </source>
</evidence>
<keyword evidence="6 8" id="KW-0472">Membrane</keyword>
<evidence type="ECO:0000313" key="10">
    <source>
        <dbReference type="Proteomes" id="UP000076738"/>
    </source>
</evidence>
<evidence type="ECO:0000256" key="3">
    <source>
        <dbReference type="ARBA" id="ARBA00022692"/>
    </source>
</evidence>
<comment type="subcellular location">
    <subcellularLocation>
        <location evidence="1">Membrane</location>
        <topology evidence="1">Multi-pass membrane protein</topology>
    </subcellularLocation>
</comment>
<dbReference type="PANTHER" id="PTHR33281:SF21">
    <property type="entry name" value="MEMBRANE PROTEIN"/>
    <property type="match status" value="1"/>
</dbReference>
<dbReference type="Pfam" id="PF25539">
    <property type="entry name" value="Bestrophin_2"/>
    <property type="match status" value="2"/>
</dbReference>
<feature type="compositionally biased region" description="Polar residues" evidence="7">
    <location>
        <begin position="210"/>
        <end position="223"/>
    </location>
</feature>
<keyword evidence="2" id="KW-0813">Transport</keyword>
<dbReference type="PANTHER" id="PTHR33281">
    <property type="entry name" value="UPF0187 PROTEIN YNEE"/>
    <property type="match status" value="1"/>
</dbReference>
<keyword evidence="5" id="KW-0406">Ion transport</keyword>
<evidence type="ECO:0000256" key="8">
    <source>
        <dbReference type="SAM" id="Phobius"/>
    </source>
</evidence>
<reference evidence="9 10" key="1">
    <citation type="journal article" date="2016" name="Mol. Biol. Evol.">
        <title>Comparative Genomics of Early-Diverging Mushroom-Forming Fungi Provides Insights into the Origins of Lignocellulose Decay Capabilities.</title>
        <authorList>
            <person name="Nagy L.G."/>
            <person name="Riley R."/>
            <person name="Tritt A."/>
            <person name="Adam C."/>
            <person name="Daum C."/>
            <person name="Floudas D."/>
            <person name="Sun H."/>
            <person name="Yadav J.S."/>
            <person name="Pangilinan J."/>
            <person name="Larsson K.H."/>
            <person name="Matsuura K."/>
            <person name="Barry K."/>
            <person name="Labutti K."/>
            <person name="Kuo R."/>
            <person name="Ohm R.A."/>
            <person name="Bhattacharya S.S."/>
            <person name="Shirouzu T."/>
            <person name="Yoshinaga Y."/>
            <person name="Martin F.M."/>
            <person name="Grigoriev I.V."/>
            <person name="Hibbett D.S."/>
        </authorList>
    </citation>
    <scope>NUCLEOTIDE SEQUENCE [LARGE SCALE GENOMIC DNA]</scope>
    <source>
        <strain evidence="9 10">TUFC12733</strain>
    </source>
</reference>
<keyword evidence="10" id="KW-1185">Reference proteome</keyword>
<organism evidence="9 10">
    <name type="scientific">Calocera viscosa (strain TUFC12733)</name>
    <dbReference type="NCBI Taxonomy" id="1330018"/>
    <lineage>
        <taxon>Eukaryota</taxon>
        <taxon>Fungi</taxon>
        <taxon>Dikarya</taxon>
        <taxon>Basidiomycota</taxon>
        <taxon>Agaricomycotina</taxon>
        <taxon>Dacrymycetes</taxon>
        <taxon>Dacrymycetales</taxon>
        <taxon>Dacrymycetaceae</taxon>
        <taxon>Calocera</taxon>
    </lineage>
</organism>
<dbReference type="STRING" id="1330018.A0A167KYZ5"/>
<feature type="transmembrane region" description="Helical" evidence="8">
    <location>
        <begin position="26"/>
        <end position="45"/>
    </location>
</feature>
<evidence type="ECO:0000256" key="2">
    <source>
        <dbReference type="ARBA" id="ARBA00022448"/>
    </source>
</evidence>
<evidence type="ECO:0000256" key="5">
    <source>
        <dbReference type="ARBA" id="ARBA00023065"/>
    </source>
</evidence>
<name>A0A167KYZ5_CALVF</name>
<keyword evidence="3 8" id="KW-0812">Transmembrane</keyword>
<sequence>MPLEEHRAVLAKYSWLPDVFRINGSVIPHVLGPVLTVTVFAALIAAVDRHTSVDIKLSNNVVPLLSVVVGLILVFRNGTSYDRYYEGRKDLATLTSQTRNLARLIWINVAAPTPTGTDSSKSSPKVQRKITKLKIRALRLLIAFPRSVVHHLRQENGSESLEETRILTEQLQDRARIDTYRKRSRAGTGASGYGTTSEVTSPVRGKETPSRSNSVESNATATRAINQETPLLVDVERQEEVEIHIDHHPMIQNMPLTIAHELTRMIWKFKRAGMLDTVGPAGTNAMTGSIQIMVDMLTAMERVSNTPIPASYGIHLKQCVTLYLFALPFTMVKDMGYGMIPIVTVVAFTLMGIEGIANQIEMPFGKDMDDLPLEKYCDEMQRDIEYVMDYLPQGDEEDGFMQDMPQDDDDDAVTF</sequence>
<dbReference type="EMBL" id="KV417290">
    <property type="protein sequence ID" value="KZO95161.1"/>
    <property type="molecule type" value="Genomic_DNA"/>
</dbReference>
<keyword evidence="4 8" id="KW-1133">Transmembrane helix</keyword>
<dbReference type="GO" id="GO:0005254">
    <property type="term" value="F:chloride channel activity"/>
    <property type="evidence" value="ECO:0007669"/>
    <property type="project" value="InterPro"/>
</dbReference>
<dbReference type="Proteomes" id="UP000076738">
    <property type="component" value="Unassembled WGS sequence"/>
</dbReference>
<evidence type="ECO:0000256" key="1">
    <source>
        <dbReference type="ARBA" id="ARBA00004141"/>
    </source>
</evidence>
<gene>
    <name evidence="9" type="ORF">CALVIDRAFT_528253</name>
</gene>
<dbReference type="AlphaFoldDB" id="A0A167KYZ5"/>
<evidence type="ECO:0000256" key="6">
    <source>
        <dbReference type="ARBA" id="ARBA00023136"/>
    </source>
</evidence>
<protein>
    <submittedName>
        <fullName evidence="9">UPF0187-domain-containing protein</fullName>
    </submittedName>
</protein>
<evidence type="ECO:0000256" key="4">
    <source>
        <dbReference type="ARBA" id="ARBA00022989"/>
    </source>
</evidence>
<dbReference type="GO" id="GO:0016020">
    <property type="term" value="C:membrane"/>
    <property type="evidence" value="ECO:0007669"/>
    <property type="project" value="UniProtKB-SubCell"/>
</dbReference>
<dbReference type="OrthoDB" id="1368at2759"/>
<proteinExistence type="predicted"/>
<feature type="transmembrane region" description="Helical" evidence="8">
    <location>
        <begin position="57"/>
        <end position="75"/>
    </location>
</feature>